<proteinExistence type="predicted"/>
<sequence length="128" mass="14436">MRWISTPESVERNEPTALAIFETVLAVAAYWGIAVWFDTHIHLLVSICVAPLLLLRSKESTEKGVRWFAAYWNRENLICLQSRAGNKQYEPLSVLPGLSNNQIDCGSFLVQSILTRYSNNAVVRRGIA</sequence>
<keyword evidence="1" id="KW-1133">Transmembrane helix</keyword>
<gene>
    <name evidence="2" type="ORF">BECKFW1821A_GA0114235_10188</name>
    <name evidence="3" type="ORF">BECKFW1821B_GA0114236_10106</name>
</gene>
<feature type="transmembrane region" description="Helical" evidence="1">
    <location>
        <begin position="16"/>
        <end position="33"/>
    </location>
</feature>
<dbReference type="EMBL" id="CAADEW010000018">
    <property type="protein sequence ID" value="VFJ47973.1"/>
    <property type="molecule type" value="Genomic_DNA"/>
</dbReference>
<dbReference type="EMBL" id="CAADFD010000010">
    <property type="protein sequence ID" value="VFJ51698.1"/>
    <property type="molecule type" value="Genomic_DNA"/>
</dbReference>
<reference evidence="3" key="1">
    <citation type="submission" date="2019-02" db="EMBL/GenBank/DDBJ databases">
        <authorList>
            <person name="Gruber-Vodicka R. H."/>
            <person name="Seah K. B. B."/>
        </authorList>
    </citation>
    <scope>NUCLEOTIDE SEQUENCE</scope>
    <source>
        <strain evidence="3">BECK_BZ106</strain>
        <strain evidence="2">BECK_BZ15</strain>
    </source>
</reference>
<keyword evidence="1" id="KW-0472">Membrane</keyword>
<name>A0A450SFP1_9GAMM</name>
<protein>
    <submittedName>
        <fullName evidence="3">Uncharacterized protein</fullName>
    </submittedName>
</protein>
<organism evidence="3">
    <name type="scientific">Candidatus Kentrum sp. FW</name>
    <dbReference type="NCBI Taxonomy" id="2126338"/>
    <lineage>
        <taxon>Bacteria</taxon>
        <taxon>Pseudomonadati</taxon>
        <taxon>Pseudomonadota</taxon>
        <taxon>Gammaproteobacteria</taxon>
        <taxon>Candidatus Kentrum</taxon>
    </lineage>
</organism>
<evidence type="ECO:0000256" key="1">
    <source>
        <dbReference type="SAM" id="Phobius"/>
    </source>
</evidence>
<dbReference type="AlphaFoldDB" id="A0A450SFP1"/>
<accession>A0A450SFP1</accession>
<keyword evidence="1" id="KW-0812">Transmembrane</keyword>
<evidence type="ECO:0000313" key="3">
    <source>
        <dbReference type="EMBL" id="VFJ51698.1"/>
    </source>
</evidence>
<evidence type="ECO:0000313" key="2">
    <source>
        <dbReference type="EMBL" id="VFJ47973.1"/>
    </source>
</evidence>